<evidence type="ECO:0000313" key="2">
    <source>
        <dbReference type="EMBL" id="SMF93839.1"/>
    </source>
</evidence>
<evidence type="ECO:0000256" key="1">
    <source>
        <dbReference type="SAM" id="Phobius"/>
    </source>
</evidence>
<keyword evidence="1" id="KW-0472">Membrane</keyword>
<dbReference type="OrthoDB" id="5571059at2"/>
<dbReference type="STRING" id="1760988.SAMN02949497_1131"/>
<keyword evidence="1" id="KW-0812">Transmembrane</keyword>
<accession>A0A1Y6CT69</accession>
<feature type="transmembrane region" description="Helical" evidence="1">
    <location>
        <begin position="75"/>
        <end position="101"/>
    </location>
</feature>
<organism evidence="2 3">
    <name type="scientific">Methylomagnum ishizawai</name>
    <dbReference type="NCBI Taxonomy" id="1760988"/>
    <lineage>
        <taxon>Bacteria</taxon>
        <taxon>Pseudomonadati</taxon>
        <taxon>Pseudomonadota</taxon>
        <taxon>Gammaproteobacteria</taxon>
        <taxon>Methylococcales</taxon>
        <taxon>Methylococcaceae</taxon>
        <taxon>Methylomagnum</taxon>
    </lineage>
</organism>
<keyword evidence="1" id="KW-1133">Transmembrane helix</keyword>
<dbReference type="AlphaFoldDB" id="A0A1Y6CT69"/>
<gene>
    <name evidence="2" type="ORF">SAMN02949497_1131</name>
</gene>
<evidence type="ECO:0000313" key="3">
    <source>
        <dbReference type="Proteomes" id="UP000192923"/>
    </source>
</evidence>
<protein>
    <submittedName>
        <fullName evidence="2">Uncharacterized protein</fullName>
    </submittedName>
</protein>
<reference evidence="2 3" key="1">
    <citation type="submission" date="2016-12" db="EMBL/GenBank/DDBJ databases">
        <authorList>
            <person name="Song W.-J."/>
            <person name="Kurnit D.M."/>
        </authorList>
    </citation>
    <scope>NUCLEOTIDE SEQUENCE [LARGE SCALE GENOMIC DNA]</scope>
    <source>
        <strain evidence="2 3">175</strain>
    </source>
</reference>
<feature type="transmembrane region" description="Helical" evidence="1">
    <location>
        <begin position="12"/>
        <end position="35"/>
    </location>
</feature>
<name>A0A1Y6CT69_9GAMM</name>
<keyword evidence="3" id="KW-1185">Reference proteome</keyword>
<sequence length="120" mass="13399">MNRTQVQCLAVLVAFFIIDFGPISPVCLIGLYAVIARPRWLLRLVRAVYRRAGHLPSPVPPLRPGEATPTRVRCFLGLLGLFLLDVVPIPVTSSVALFILLTRPAWFYRKVEAIYADRAA</sequence>
<dbReference type="EMBL" id="FXAM01000001">
    <property type="protein sequence ID" value="SMF93839.1"/>
    <property type="molecule type" value="Genomic_DNA"/>
</dbReference>
<dbReference type="RefSeq" id="WP_085210714.1">
    <property type="nucleotide sequence ID" value="NZ_FXAM01000001.1"/>
</dbReference>
<proteinExistence type="predicted"/>
<dbReference type="Proteomes" id="UP000192923">
    <property type="component" value="Unassembled WGS sequence"/>
</dbReference>